<dbReference type="Pfam" id="PF01607">
    <property type="entry name" value="CBM_14"/>
    <property type="match status" value="2"/>
</dbReference>
<dbReference type="Proteomes" id="UP000887116">
    <property type="component" value="Unassembled WGS sequence"/>
</dbReference>
<dbReference type="InterPro" id="IPR036508">
    <property type="entry name" value="Chitin-bd_dom_sf"/>
</dbReference>
<comment type="caution">
    <text evidence="8">The sequence shown here is derived from an EMBL/GenBank/DDBJ whole genome shotgun (WGS) entry which is preliminary data.</text>
</comment>
<dbReference type="PROSITE" id="PS50940">
    <property type="entry name" value="CHIT_BIND_II"/>
    <property type="match status" value="2"/>
</dbReference>
<keyword evidence="4" id="KW-1015">Disulfide bond</keyword>
<evidence type="ECO:0000256" key="5">
    <source>
        <dbReference type="ARBA" id="ARBA00023180"/>
    </source>
</evidence>
<name>A0A8X6JDT6_TRICU</name>
<feature type="domain" description="Chitin-binding type-2" evidence="7">
    <location>
        <begin position="108"/>
        <end position="162"/>
    </location>
</feature>
<keyword evidence="1" id="KW-0147">Chitin-binding</keyword>
<dbReference type="OrthoDB" id="6416293at2759"/>
<dbReference type="PANTHER" id="PTHR23301">
    <property type="entry name" value="CHITIN BINDING PERITROPHIN-A"/>
    <property type="match status" value="1"/>
</dbReference>
<dbReference type="GO" id="GO:0008061">
    <property type="term" value="F:chitin binding"/>
    <property type="evidence" value="ECO:0007669"/>
    <property type="project" value="UniProtKB-KW"/>
</dbReference>
<feature type="domain" description="Chitin-binding type-2" evidence="7">
    <location>
        <begin position="42"/>
        <end position="96"/>
    </location>
</feature>
<evidence type="ECO:0000256" key="6">
    <source>
        <dbReference type="SAM" id="SignalP"/>
    </source>
</evidence>
<dbReference type="EMBL" id="BMAO01025470">
    <property type="protein sequence ID" value="GFR02901.1"/>
    <property type="molecule type" value="Genomic_DNA"/>
</dbReference>
<sequence>MSNLYILAFLVPLLSEGFEVDVENNSIIPNSGNNIDELDLPIFKCDKDGLTPNPRSCQSYIKCSHHRRYLMPCEDGYHFRNETSQCERACDAHCDQSLACECGWSTCEFQCLEPNMIYKHPEDCRKFVKCYDRIPVVLECGKGLFFNINKKRCLPKTRNTCE</sequence>
<dbReference type="SUPFAM" id="SSF57625">
    <property type="entry name" value="Invertebrate chitin-binding proteins"/>
    <property type="match status" value="2"/>
</dbReference>
<evidence type="ECO:0000256" key="3">
    <source>
        <dbReference type="ARBA" id="ARBA00022737"/>
    </source>
</evidence>
<dbReference type="InterPro" id="IPR051940">
    <property type="entry name" value="Chitin_bind-dev_reg"/>
</dbReference>
<reference evidence="8" key="1">
    <citation type="submission" date="2020-07" db="EMBL/GenBank/DDBJ databases">
        <title>Multicomponent nature underlies the extraordinary mechanical properties of spider dragline silk.</title>
        <authorList>
            <person name="Kono N."/>
            <person name="Nakamura H."/>
            <person name="Mori M."/>
            <person name="Yoshida Y."/>
            <person name="Ohtoshi R."/>
            <person name="Malay A.D."/>
            <person name="Moran D.A.P."/>
            <person name="Tomita M."/>
            <person name="Numata K."/>
            <person name="Arakawa K."/>
        </authorList>
    </citation>
    <scope>NUCLEOTIDE SEQUENCE</scope>
</reference>
<dbReference type="AlphaFoldDB" id="A0A8X6JDT6"/>
<feature type="chain" id="PRO_5036498134" description="Chitin-binding type-2 domain-containing protein" evidence="6">
    <location>
        <begin position="18"/>
        <end position="162"/>
    </location>
</feature>
<keyword evidence="2 6" id="KW-0732">Signal</keyword>
<proteinExistence type="predicted"/>
<dbReference type="GO" id="GO:0005576">
    <property type="term" value="C:extracellular region"/>
    <property type="evidence" value="ECO:0007669"/>
    <property type="project" value="InterPro"/>
</dbReference>
<evidence type="ECO:0000256" key="4">
    <source>
        <dbReference type="ARBA" id="ARBA00023157"/>
    </source>
</evidence>
<dbReference type="PANTHER" id="PTHR23301:SF0">
    <property type="entry name" value="CHITIN-BINDING TYPE-2 DOMAIN-CONTAINING PROTEIN-RELATED"/>
    <property type="match status" value="1"/>
</dbReference>
<dbReference type="InterPro" id="IPR002557">
    <property type="entry name" value="Chitin-bd_dom"/>
</dbReference>
<evidence type="ECO:0000313" key="9">
    <source>
        <dbReference type="Proteomes" id="UP000887116"/>
    </source>
</evidence>
<keyword evidence="3" id="KW-0677">Repeat</keyword>
<accession>A0A8X6JDT6</accession>
<evidence type="ECO:0000256" key="1">
    <source>
        <dbReference type="ARBA" id="ARBA00022669"/>
    </source>
</evidence>
<evidence type="ECO:0000313" key="8">
    <source>
        <dbReference type="EMBL" id="GFR02901.1"/>
    </source>
</evidence>
<protein>
    <recommendedName>
        <fullName evidence="7">Chitin-binding type-2 domain-containing protein</fullName>
    </recommendedName>
</protein>
<keyword evidence="5" id="KW-0325">Glycoprotein</keyword>
<feature type="signal peptide" evidence="6">
    <location>
        <begin position="1"/>
        <end position="17"/>
    </location>
</feature>
<evidence type="ECO:0000256" key="2">
    <source>
        <dbReference type="ARBA" id="ARBA00022729"/>
    </source>
</evidence>
<dbReference type="SMART" id="SM00494">
    <property type="entry name" value="ChtBD2"/>
    <property type="match status" value="2"/>
</dbReference>
<organism evidence="8 9">
    <name type="scientific">Trichonephila clavata</name>
    <name type="common">Joro spider</name>
    <name type="synonym">Nephila clavata</name>
    <dbReference type="NCBI Taxonomy" id="2740835"/>
    <lineage>
        <taxon>Eukaryota</taxon>
        <taxon>Metazoa</taxon>
        <taxon>Ecdysozoa</taxon>
        <taxon>Arthropoda</taxon>
        <taxon>Chelicerata</taxon>
        <taxon>Arachnida</taxon>
        <taxon>Araneae</taxon>
        <taxon>Araneomorphae</taxon>
        <taxon>Entelegynae</taxon>
        <taxon>Araneoidea</taxon>
        <taxon>Nephilidae</taxon>
        <taxon>Trichonephila</taxon>
    </lineage>
</organism>
<dbReference type="Gene3D" id="2.170.140.10">
    <property type="entry name" value="Chitin binding domain"/>
    <property type="match status" value="2"/>
</dbReference>
<evidence type="ECO:0000259" key="7">
    <source>
        <dbReference type="PROSITE" id="PS50940"/>
    </source>
</evidence>
<gene>
    <name evidence="8" type="primary">AVEN_19438_1</name>
    <name evidence="8" type="ORF">TNCT_227421</name>
</gene>
<keyword evidence="9" id="KW-1185">Reference proteome</keyword>